<comment type="caution">
    <text evidence="3">The sequence shown here is derived from an EMBL/GenBank/DDBJ whole genome shotgun (WGS) entry which is preliminary data.</text>
</comment>
<evidence type="ECO:0000259" key="1">
    <source>
        <dbReference type="Pfam" id="PF13320"/>
    </source>
</evidence>
<proteinExistence type="predicted"/>
<protein>
    <submittedName>
        <fullName evidence="3">Uncharacterized protein</fullName>
    </submittedName>
</protein>
<gene>
    <name evidence="3" type="ORF">EVA_04860</name>
</gene>
<evidence type="ECO:0000313" key="3">
    <source>
        <dbReference type="EMBL" id="EJX07037.1"/>
    </source>
</evidence>
<dbReference type="EMBL" id="AMCI01000995">
    <property type="protein sequence ID" value="EJX07037.1"/>
    <property type="molecule type" value="Genomic_DNA"/>
</dbReference>
<sequence length="604" mass="68966">MNMNNKIRSLIISGLCCLGSVNGQSQTGITHSGQPTGQKPFPTVQYTELANPTPTDETSWKGINEARCAWGNSYTRYKKESNPRLNKKSIQLTGWKGERVAAQLVISSGINLESVSVETSPLIHSSGKNQLADDRLLKGFVRYVMTDELNKEGSGSCGHRPDLSLFDSTLVADPIDHLTLTLPMKAKTSQGYWIRVWIPEDATPGQYTSTVTVKNKETVIGRLKLQVYVQNRTLPAPSEWAFHLDLWQNPFAVARYHQVPVWSEEHFKLLKAEMKPYADAGGKVITTSIMHHPWSAQTYDPFETMITWVKRIDGTWLFDYTVFDKWVQFMMDMGVKKEIGCYSMIPWKLSFQYFDQATNRLKALKTKPGDKEYHDLWVNMLKDFAAHLKAKGWFEITHIAMDERPMPDMLEAFKIIREADPHFNVSLAGALHAELSDELNDYCVAIADKYPEEMKKKRKAEGKVTTYYTCCTESWPNTYTFSNPAEGAWIGWYAAKENLDGYLRWALNSWTIEPLLDSRFYTWGAGDTYLLYPGGRTCLRFENLIEGIQAYEKVRILKEELQAQGQTATLRKLDKVLQSFDEVQLVKTPAEIFVEKAKAFINRL</sequence>
<evidence type="ECO:0000259" key="2">
    <source>
        <dbReference type="Pfam" id="PF22680"/>
    </source>
</evidence>
<dbReference type="InterPro" id="IPR053850">
    <property type="entry name" value="Glyco_hydro_123_N_2"/>
</dbReference>
<dbReference type="Pfam" id="PF22680">
    <property type="entry name" value="Glyco_hydro_123_N_2"/>
    <property type="match status" value="1"/>
</dbReference>
<feature type="domain" description="Glycoside hydrolase 123 catalytic" evidence="1">
    <location>
        <begin position="247"/>
        <end position="557"/>
    </location>
</feature>
<dbReference type="Pfam" id="PF13320">
    <property type="entry name" value="GH123_cat"/>
    <property type="match status" value="1"/>
</dbReference>
<feature type="domain" description="Glycoside hydrolase 123 N-terminal" evidence="2">
    <location>
        <begin position="70"/>
        <end position="215"/>
    </location>
</feature>
<organism evidence="3">
    <name type="scientific">gut metagenome</name>
    <dbReference type="NCBI Taxonomy" id="749906"/>
    <lineage>
        <taxon>unclassified sequences</taxon>
        <taxon>metagenomes</taxon>
        <taxon>organismal metagenomes</taxon>
    </lineage>
</organism>
<name>J9GHR9_9ZZZZ</name>
<dbReference type="InterPro" id="IPR025150">
    <property type="entry name" value="GH123_cat"/>
</dbReference>
<accession>J9GHR9</accession>
<reference evidence="3" key="1">
    <citation type="journal article" date="2012" name="PLoS ONE">
        <title>Gene sets for utilization of primary and secondary nutrition supplies in the distal gut of endangered iberian lynx.</title>
        <authorList>
            <person name="Alcaide M."/>
            <person name="Messina E."/>
            <person name="Richter M."/>
            <person name="Bargiela R."/>
            <person name="Peplies J."/>
            <person name="Huws S.A."/>
            <person name="Newbold C.J."/>
            <person name="Golyshin P.N."/>
            <person name="Simon M.A."/>
            <person name="Lopez G."/>
            <person name="Yakimov M.M."/>
            <person name="Ferrer M."/>
        </authorList>
    </citation>
    <scope>NUCLEOTIDE SEQUENCE</scope>
</reference>
<dbReference type="AlphaFoldDB" id="J9GHR9"/>